<dbReference type="EMBL" id="FLRD01001565">
    <property type="protein sequence ID" value="SBT57611.1"/>
    <property type="molecule type" value="Genomic_DNA"/>
</dbReference>
<accession>A0A1A9AN14</accession>
<dbReference type="AlphaFoldDB" id="A0A1A9AN14"/>
<feature type="domain" description="Tryptophan/threonine-rich plasmodium antigen C-terminal" evidence="2">
    <location>
        <begin position="58"/>
        <end position="198"/>
    </location>
</feature>
<name>A0A1A9AN14_PLAOA</name>
<evidence type="ECO:0000313" key="6">
    <source>
        <dbReference type="Proteomes" id="UP000078555"/>
    </source>
</evidence>
<keyword evidence="1" id="KW-0732">Signal</keyword>
<organism evidence="4 6">
    <name type="scientific">Plasmodium ovale wallikeri</name>
    <dbReference type="NCBI Taxonomy" id="864142"/>
    <lineage>
        <taxon>Eukaryota</taxon>
        <taxon>Sar</taxon>
        <taxon>Alveolata</taxon>
        <taxon>Apicomplexa</taxon>
        <taxon>Aconoidasida</taxon>
        <taxon>Haemosporida</taxon>
        <taxon>Plasmodiidae</taxon>
        <taxon>Plasmodium</taxon>
        <taxon>Plasmodium (Plasmodium)</taxon>
    </lineage>
</organism>
<dbReference type="Pfam" id="PF12319">
    <property type="entry name" value="TryThrA_C"/>
    <property type="match status" value="1"/>
</dbReference>
<evidence type="ECO:0000256" key="1">
    <source>
        <dbReference type="SAM" id="SignalP"/>
    </source>
</evidence>
<reference evidence="5 6" key="1">
    <citation type="submission" date="2016-05" db="EMBL/GenBank/DDBJ databases">
        <authorList>
            <person name="Naeem Raeece"/>
        </authorList>
    </citation>
    <scope>NUCLEOTIDE SEQUENCE [LARGE SCALE GENOMIC DNA]</scope>
</reference>
<keyword evidence="6" id="KW-1185">Reference proteome</keyword>
<dbReference type="Proteomes" id="UP000078555">
    <property type="component" value="Unassembled WGS sequence"/>
</dbReference>
<reference evidence="4" key="2">
    <citation type="submission" date="2016-05" db="EMBL/GenBank/DDBJ databases">
        <authorList>
            <person name="Lavstsen T."/>
            <person name="Jespersen J.S."/>
        </authorList>
    </citation>
    <scope>NUCLEOTIDE SEQUENCE [LARGE SCALE GENOMIC DNA]</scope>
</reference>
<evidence type="ECO:0000259" key="2">
    <source>
        <dbReference type="Pfam" id="PF12319"/>
    </source>
</evidence>
<evidence type="ECO:0000313" key="5">
    <source>
        <dbReference type="Proteomes" id="UP000078550"/>
    </source>
</evidence>
<feature type="chain" id="PRO_5015060077" evidence="1">
    <location>
        <begin position="29"/>
        <end position="248"/>
    </location>
</feature>
<dbReference type="InterPro" id="IPR022089">
    <property type="entry name" value="Plasmodium-antigen_C"/>
</dbReference>
<dbReference type="Proteomes" id="UP000078550">
    <property type="component" value="Unassembled WGS sequence"/>
</dbReference>
<evidence type="ECO:0000313" key="3">
    <source>
        <dbReference type="EMBL" id="SBT57411.1"/>
    </source>
</evidence>
<evidence type="ECO:0000313" key="4">
    <source>
        <dbReference type="EMBL" id="SBT57611.1"/>
    </source>
</evidence>
<gene>
    <name evidence="4" type="ORF">POVWA1_082650</name>
    <name evidence="3" type="ORF">POVWA2_079400</name>
</gene>
<protein>
    <submittedName>
        <fullName evidence="3">Tryptophan-rich antigen (Pv-fam-a)</fullName>
    </submittedName>
    <submittedName>
        <fullName evidence="4">Tryptophan-rich antigen, putative</fullName>
    </submittedName>
</protein>
<sequence>MKGVSTIMFISGTLYLLSSNLLLNYSAANDVQVSIKKDNSANQAGAGNLGNLDASKRNDWMKCCRSDYENFKCSSNYNVRTWFDKKKSEFDRYLKSLETKWAHYRGTVSGTKHAETLKDSAEWDTDKWRKWMEGNGKELLHEQWKKWMEGQKKGYEGMITKEWDKWVCEREKDYEKFCTETNEKNNAEWTKYKHSNRQNHFKLTTEKWENWYKDTMAHFEEWFPGFCKRWIEKQSWKLWLREIKRGAK</sequence>
<proteinExistence type="predicted"/>
<dbReference type="EMBL" id="FLRE01001828">
    <property type="protein sequence ID" value="SBT57411.1"/>
    <property type="molecule type" value="Genomic_DNA"/>
</dbReference>
<feature type="signal peptide" evidence="1">
    <location>
        <begin position="1"/>
        <end position="28"/>
    </location>
</feature>